<feature type="transmembrane region" description="Helical" evidence="1">
    <location>
        <begin position="30"/>
        <end position="50"/>
    </location>
</feature>
<keyword evidence="1" id="KW-1133">Transmembrane helix</keyword>
<keyword evidence="3" id="KW-1185">Reference proteome</keyword>
<feature type="transmembrane region" description="Helical" evidence="1">
    <location>
        <begin position="185"/>
        <end position="208"/>
    </location>
</feature>
<comment type="caution">
    <text evidence="2">The sequence shown here is derived from an EMBL/GenBank/DDBJ whole genome shotgun (WGS) entry which is preliminary data.</text>
</comment>
<accession>A0ABR7X257</accession>
<feature type="transmembrane region" description="Helical" evidence="1">
    <location>
        <begin position="114"/>
        <end position="134"/>
    </location>
</feature>
<proteinExistence type="predicted"/>
<feature type="transmembrane region" description="Helical" evidence="1">
    <location>
        <begin position="146"/>
        <end position="165"/>
    </location>
</feature>
<dbReference type="EMBL" id="JACWMW010000001">
    <property type="protein sequence ID" value="MBD1384683.1"/>
    <property type="molecule type" value="Genomic_DNA"/>
</dbReference>
<evidence type="ECO:0000313" key="2">
    <source>
        <dbReference type="EMBL" id="MBD1384683.1"/>
    </source>
</evidence>
<gene>
    <name evidence="2" type="ORF">IDJ75_05285</name>
</gene>
<reference evidence="2 3" key="1">
    <citation type="submission" date="2020-09" db="EMBL/GenBank/DDBJ databases">
        <title>Novel species of Mucilaginibacter isolated from a glacier on the Tibetan Plateau.</title>
        <authorList>
            <person name="Liu Q."/>
            <person name="Xin Y.-H."/>
        </authorList>
    </citation>
    <scope>NUCLEOTIDE SEQUENCE [LARGE SCALE GENOMIC DNA]</scope>
    <source>
        <strain evidence="2 3">CGMCC 1.13878</strain>
    </source>
</reference>
<name>A0ABR7X257_9SPHI</name>
<feature type="transmembrane region" description="Helical" evidence="1">
    <location>
        <begin position="88"/>
        <end position="108"/>
    </location>
</feature>
<feature type="transmembrane region" description="Helical" evidence="1">
    <location>
        <begin position="62"/>
        <end position="81"/>
    </location>
</feature>
<evidence type="ECO:0000256" key="1">
    <source>
        <dbReference type="SAM" id="Phobius"/>
    </source>
</evidence>
<organism evidence="2 3">
    <name type="scientific">Mucilaginibacter rigui</name>
    <dbReference type="NCBI Taxonomy" id="534635"/>
    <lineage>
        <taxon>Bacteria</taxon>
        <taxon>Pseudomonadati</taxon>
        <taxon>Bacteroidota</taxon>
        <taxon>Sphingobacteriia</taxon>
        <taxon>Sphingobacteriales</taxon>
        <taxon>Sphingobacteriaceae</taxon>
        <taxon>Mucilaginibacter</taxon>
    </lineage>
</organism>
<evidence type="ECO:0000313" key="3">
    <source>
        <dbReference type="Proteomes" id="UP000618754"/>
    </source>
</evidence>
<evidence type="ECO:0008006" key="4">
    <source>
        <dbReference type="Google" id="ProtNLM"/>
    </source>
</evidence>
<keyword evidence="1" id="KW-0472">Membrane</keyword>
<dbReference type="RefSeq" id="WP_191174542.1">
    <property type="nucleotide sequence ID" value="NZ_JACWMW010000001.1"/>
</dbReference>
<sequence>MIFISVSTVSEFLCFLVALLCLYKDKAVAWKLFIPFLLLTCVVELIGIYVREFVHIPNYAIYNFYILFECVFTSYFFFYLYKAYQYKLKWLLIWVTLFAVMYIAELLYNNFGNFVSITASVMSVVFVLASLYFYYIKLKDEHFEPLVFSAPFWWVSGTLFFYFGSTVCNNFSKYLAMYEIIAYKYSVRYLIFNLLNIIMYIFWSYAFICRYRQRKSSPLLG</sequence>
<keyword evidence="1" id="KW-0812">Transmembrane</keyword>
<dbReference type="Proteomes" id="UP000618754">
    <property type="component" value="Unassembled WGS sequence"/>
</dbReference>
<feature type="transmembrane region" description="Helical" evidence="1">
    <location>
        <begin position="6"/>
        <end position="23"/>
    </location>
</feature>
<protein>
    <recommendedName>
        <fullName evidence="4">Histidine kinase N-terminal 7TM region domain-containing protein</fullName>
    </recommendedName>
</protein>